<sequence>MTVKQYLNLRKDDLNNDSGSLNMKVIKVLLILMFAFCFVTGVTAEDQRVRLTIDPEQIPDPAWRREFFEGTLPLKNRPQIISRKQVQDEVHVVVKNSGQTSLGYRSAGPDSIQTYQEIFRRGLWRKANWDWCGTGKADYSILPGQSVQLTVRFSDEERGERMLGKFIEVGTNRCGLIVLAVEE</sequence>
<keyword evidence="2" id="KW-1185">Reference proteome</keyword>
<organism evidence="1 2">
    <name type="scientific">Gimesia algae</name>
    <dbReference type="NCBI Taxonomy" id="2527971"/>
    <lineage>
        <taxon>Bacteria</taxon>
        <taxon>Pseudomonadati</taxon>
        <taxon>Planctomycetota</taxon>
        <taxon>Planctomycetia</taxon>
        <taxon>Planctomycetales</taxon>
        <taxon>Planctomycetaceae</taxon>
        <taxon>Gimesia</taxon>
    </lineage>
</organism>
<name>A0A517VJG7_9PLAN</name>
<evidence type="ECO:0000313" key="1">
    <source>
        <dbReference type="EMBL" id="QDT93151.1"/>
    </source>
</evidence>
<dbReference type="AlphaFoldDB" id="A0A517VJG7"/>
<proteinExistence type="predicted"/>
<gene>
    <name evidence="1" type="ORF">Pan161_48260</name>
</gene>
<accession>A0A517VJG7</accession>
<reference evidence="1 2" key="1">
    <citation type="submission" date="2019-02" db="EMBL/GenBank/DDBJ databases">
        <title>Deep-cultivation of Planctomycetes and their phenomic and genomic characterization uncovers novel biology.</title>
        <authorList>
            <person name="Wiegand S."/>
            <person name="Jogler M."/>
            <person name="Boedeker C."/>
            <person name="Pinto D."/>
            <person name="Vollmers J."/>
            <person name="Rivas-Marin E."/>
            <person name="Kohn T."/>
            <person name="Peeters S.H."/>
            <person name="Heuer A."/>
            <person name="Rast P."/>
            <person name="Oberbeckmann S."/>
            <person name="Bunk B."/>
            <person name="Jeske O."/>
            <person name="Meyerdierks A."/>
            <person name="Storesund J.E."/>
            <person name="Kallscheuer N."/>
            <person name="Luecker S."/>
            <person name="Lage O.M."/>
            <person name="Pohl T."/>
            <person name="Merkel B.J."/>
            <person name="Hornburger P."/>
            <person name="Mueller R.-W."/>
            <person name="Bruemmer F."/>
            <person name="Labrenz M."/>
            <person name="Spormann A.M."/>
            <person name="Op den Camp H."/>
            <person name="Overmann J."/>
            <person name="Amann R."/>
            <person name="Jetten M.S.M."/>
            <person name="Mascher T."/>
            <person name="Medema M.H."/>
            <person name="Devos D.P."/>
            <person name="Kaster A.-K."/>
            <person name="Ovreas L."/>
            <person name="Rohde M."/>
            <person name="Galperin M.Y."/>
            <person name="Jogler C."/>
        </authorList>
    </citation>
    <scope>NUCLEOTIDE SEQUENCE [LARGE SCALE GENOMIC DNA]</scope>
    <source>
        <strain evidence="1 2">Pan161</strain>
    </source>
</reference>
<dbReference type="KEGG" id="gax:Pan161_48260"/>
<protein>
    <submittedName>
        <fullName evidence="1">Uncharacterized protein</fullName>
    </submittedName>
</protein>
<evidence type="ECO:0000313" key="2">
    <source>
        <dbReference type="Proteomes" id="UP000316855"/>
    </source>
</evidence>
<dbReference type="EMBL" id="CP036343">
    <property type="protein sequence ID" value="QDT93151.1"/>
    <property type="molecule type" value="Genomic_DNA"/>
</dbReference>
<dbReference type="Proteomes" id="UP000316855">
    <property type="component" value="Chromosome"/>
</dbReference>